<feature type="region of interest" description="Disordered" evidence="1">
    <location>
        <begin position="66"/>
        <end position="86"/>
    </location>
</feature>
<evidence type="ECO:0000256" key="1">
    <source>
        <dbReference type="SAM" id="MobiDB-lite"/>
    </source>
</evidence>
<organism evidence="2 3">
    <name type="scientific">Sporothrix brasiliensis 5110</name>
    <dbReference type="NCBI Taxonomy" id="1398154"/>
    <lineage>
        <taxon>Eukaryota</taxon>
        <taxon>Fungi</taxon>
        <taxon>Dikarya</taxon>
        <taxon>Ascomycota</taxon>
        <taxon>Pezizomycotina</taxon>
        <taxon>Sordariomycetes</taxon>
        <taxon>Sordariomycetidae</taxon>
        <taxon>Ophiostomatales</taxon>
        <taxon>Ophiostomataceae</taxon>
        <taxon>Sporothrix</taxon>
    </lineage>
</organism>
<dbReference type="RefSeq" id="XP_040616822.1">
    <property type="nucleotide sequence ID" value="XM_040766265.1"/>
</dbReference>
<evidence type="ECO:0000313" key="2">
    <source>
        <dbReference type="EMBL" id="KIH88812.1"/>
    </source>
</evidence>
<dbReference type="HOGENOM" id="CLU_2321889_0_0_1"/>
<dbReference type="GeneID" id="63681186"/>
<dbReference type="VEuPathDB" id="FungiDB:SPBR_08015"/>
<evidence type="ECO:0000313" key="3">
    <source>
        <dbReference type="Proteomes" id="UP000031575"/>
    </source>
</evidence>
<name>A0A0C2IUY9_9PEZI</name>
<gene>
    <name evidence="2" type="ORF">SPBR_08015</name>
</gene>
<reference evidence="2 3" key="1">
    <citation type="journal article" date="2014" name="BMC Genomics">
        <title>Comparative genomics of the major fungal agents of human and animal Sporotrichosis: Sporothrix schenckii and Sporothrix brasiliensis.</title>
        <authorList>
            <person name="Teixeira M.M."/>
            <person name="de Almeida L.G."/>
            <person name="Kubitschek-Barreira P."/>
            <person name="Alves F.L."/>
            <person name="Kioshima E.S."/>
            <person name="Abadio A.K."/>
            <person name="Fernandes L."/>
            <person name="Derengowski L.S."/>
            <person name="Ferreira K.S."/>
            <person name="Souza R.C."/>
            <person name="Ruiz J.C."/>
            <person name="de Andrade N.C."/>
            <person name="Paes H.C."/>
            <person name="Nicola A.M."/>
            <person name="Albuquerque P."/>
            <person name="Gerber A.L."/>
            <person name="Martins V.P."/>
            <person name="Peconick L.D."/>
            <person name="Neto A.V."/>
            <person name="Chaucanez C.B."/>
            <person name="Silva P.A."/>
            <person name="Cunha O.L."/>
            <person name="de Oliveira F.F."/>
            <person name="dos Santos T.C."/>
            <person name="Barros A.L."/>
            <person name="Soares M.A."/>
            <person name="de Oliveira L.M."/>
            <person name="Marini M.M."/>
            <person name="Villalobos-Duno H."/>
            <person name="Cunha M.M."/>
            <person name="de Hoog S."/>
            <person name="da Silveira J.F."/>
            <person name="Henrissat B."/>
            <person name="Nino-Vega G.A."/>
            <person name="Cisalpino P.S."/>
            <person name="Mora-Montes H.M."/>
            <person name="Almeida S.R."/>
            <person name="Stajich J.E."/>
            <person name="Lopes-Bezerra L.M."/>
            <person name="Vasconcelos A.T."/>
            <person name="Felipe M.S."/>
        </authorList>
    </citation>
    <scope>NUCLEOTIDE SEQUENCE [LARGE SCALE GENOMIC DNA]</scope>
    <source>
        <strain evidence="2 3">5110</strain>
    </source>
</reference>
<comment type="caution">
    <text evidence="2">The sequence shown here is derived from an EMBL/GenBank/DDBJ whole genome shotgun (WGS) entry which is preliminary data.</text>
</comment>
<protein>
    <submittedName>
        <fullName evidence="2">Uncharacterized protein</fullName>
    </submittedName>
</protein>
<keyword evidence="3" id="KW-1185">Reference proteome</keyword>
<accession>A0A0C2IUY9</accession>
<dbReference type="EMBL" id="AWTV01000009">
    <property type="protein sequence ID" value="KIH88812.1"/>
    <property type="molecule type" value="Genomic_DNA"/>
</dbReference>
<dbReference type="AlphaFoldDB" id="A0A0C2IUY9"/>
<proteinExistence type="predicted"/>
<sequence length="99" mass="11370">MCKVKVTAYLFDCDHVAKIFSDVQKCEDAVRLENECLETPYEEKMIVVEGKCPECVGDPEHEMEFEDEQADAAKADKAHPKPKHKSDFFKVVMNEESEK</sequence>
<dbReference type="Proteomes" id="UP000031575">
    <property type="component" value="Unassembled WGS sequence"/>
</dbReference>
<dbReference type="OrthoDB" id="10330959at2759"/>